<evidence type="ECO:0000313" key="1">
    <source>
        <dbReference type="EMBL" id="MPN59335.1"/>
    </source>
</evidence>
<reference evidence="1" key="1">
    <citation type="submission" date="2019-08" db="EMBL/GenBank/DDBJ databases">
        <authorList>
            <person name="Kucharzyk K."/>
            <person name="Murdoch R.W."/>
            <person name="Higgins S."/>
            <person name="Loffler F."/>
        </authorList>
    </citation>
    <scope>NUCLEOTIDE SEQUENCE</scope>
</reference>
<dbReference type="AlphaFoldDB" id="A0A645J6J3"/>
<organism evidence="1">
    <name type="scientific">bioreactor metagenome</name>
    <dbReference type="NCBI Taxonomy" id="1076179"/>
    <lineage>
        <taxon>unclassified sequences</taxon>
        <taxon>metagenomes</taxon>
        <taxon>ecological metagenomes</taxon>
    </lineage>
</organism>
<accession>A0A645J6J3</accession>
<name>A0A645J6J3_9ZZZZ</name>
<proteinExistence type="predicted"/>
<sequence length="50" mass="5617">MKGVENSPGLLAFLLLLEEARIAAYAPEMKPLVKCSEAVLEREWETLRLS</sequence>
<dbReference type="EMBL" id="VSSQ01133225">
    <property type="protein sequence ID" value="MPN59335.1"/>
    <property type="molecule type" value="Genomic_DNA"/>
</dbReference>
<protein>
    <submittedName>
        <fullName evidence="1">Uncharacterized protein</fullName>
    </submittedName>
</protein>
<gene>
    <name evidence="1" type="ORF">SDC9_207056</name>
</gene>
<comment type="caution">
    <text evidence="1">The sequence shown here is derived from an EMBL/GenBank/DDBJ whole genome shotgun (WGS) entry which is preliminary data.</text>
</comment>